<name>A0ACC1HUX9_9FUNG</name>
<gene>
    <name evidence="1" type="ORF">EV182_002015</name>
</gene>
<dbReference type="EMBL" id="JAMZIH010000370">
    <property type="protein sequence ID" value="KAJ1679456.1"/>
    <property type="molecule type" value="Genomic_DNA"/>
</dbReference>
<evidence type="ECO:0000313" key="2">
    <source>
        <dbReference type="Proteomes" id="UP001145114"/>
    </source>
</evidence>
<protein>
    <submittedName>
        <fullName evidence="1">Uncharacterized protein</fullName>
    </submittedName>
</protein>
<keyword evidence="2" id="KW-1185">Reference proteome</keyword>
<comment type="caution">
    <text evidence="1">The sequence shown here is derived from an EMBL/GenBank/DDBJ whole genome shotgun (WGS) entry which is preliminary data.</text>
</comment>
<accession>A0ACC1HUX9</accession>
<dbReference type="Proteomes" id="UP001145114">
    <property type="component" value="Unassembled WGS sequence"/>
</dbReference>
<proteinExistence type="predicted"/>
<organism evidence="1 2">
    <name type="scientific">Spiromyces aspiralis</name>
    <dbReference type="NCBI Taxonomy" id="68401"/>
    <lineage>
        <taxon>Eukaryota</taxon>
        <taxon>Fungi</taxon>
        <taxon>Fungi incertae sedis</taxon>
        <taxon>Zoopagomycota</taxon>
        <taxon>Kickxellomycotina</taxon>
        <taxon>Kickxellomycetes</taxon>
        <taxon>Kickxellales</taxon>
        <taxon>Kickxellaceae</taxon>
        <taxon>Spiromyces</taxon>
    </lineage>
</organism>
<sequence>MLVFIPSYSLINKLIKRWKQCGIYNRIAARKHIYIEPQHGPKANFELTLKGYCMKLDQPPPEDLSSTRDGCIMFAVYRGKVSEGIDFSDKYCRAVVNIGIPFPAYKDVKVKAKREYNDKRCTEGTLDNAISGGQWYEIQAYRAINQALGRCLRHKNDWGAIIFLESRFEMQNKVSQLSKWVRQHVRQFPLFEDALSSLSSYFAERKATYQAEMQQSNERAEKDTILIDLDLDDADSIITIAEEPAFDIDTEGHNDTPQDHSDLSAAARPITAITAPNLTHSSSVMQVDLLSSDDSDEGRGDARATFTTPIQTSRKASATNTEFYDCDYDYDLDVETGTQQWPAVACPDCKSPLLRPGYEGARIIRIDASYEIYPEMRAVHQSVRDICAPKDGSGSLDVVVVSQNHLANEFFRHQVRDFRPQFALNERCHKDVLTTEMIGCPFCFNDKSMLRNPQRRRLKRGTIFGLRILSYQQDPLAIPGADDLVAVYRPGDVWIPLGILTR</sequence>
<reference evidence="1" key="1">
    <citation type="submission" date="2022-06" db="EMBL/GenBank/DDBJ databases">
        <title>Phylogenomic reconstructions and comparative analyses of Kickxellomycotina fungi.</title>
        <authorList>
            <person name="Reynolds N.K."/>
            <person name="Stajich J.E."/>
            <person name="Barry K."/>
            <person name="Grigoriev I.V."/>
            <person name="Crous P."/>
            <person name="Smith M.E."/>
        </authorList>
    </citation>
    <scope>NUCLEOTIDE SEQUENCE</scope>
    <source>
        <strain evidence="1">RSA 2271</strain>
    </source>
</reference>
<evidence type="ECO:0000313" key="1">
    <source>
        <dbReference type="EMBL" id="KAJ1679456.1"/>
    </source>
</evidence>